<dbReference type="PIRSF" id="PIRSF005859">
    <property type="entry name" value="PBR"/>
    <property type="match status" value="1"/>
</dbReference>
<keyword evidence="8" id="KW-1185">Reference proteome</keyword>
<evidence type="ECO:0000256" key="2">
    <source>
        <dbReference type="ARBA" id="ARBA00007524"/>
    </source>
</evidence>
<dbReference type="FunFam" id="1.20.1260.100:FF:000001">
    <property type="entry name" value="translocator protein 2"/>
    <property type="match status" value="1"/>
</dbReference>
<sequence length="164" mass="18058">MASVNPGRWVLPGLIAAIAATLTAAVGATITLLGPWYRSLEQPSWAPPDIAFGPAWTLIFALCAISGTTAWRAAPDRVSADTVIGLFAINGFLNLLWSFLFFRVQRPDWSAVEVWFLWTSILVLILYCWRFSRLAALLFLPYLAWVTFAGALNIKVVELNGPFG</sequence>
<evidence type="ECO:0000256" key="5">
    <source>
        <dbReference type="ARBA" id="ARBA00023136"/>
    </source>
</evidence>
<comment type="similarity">
    <text evidence="2">Belongs to the TspO/BZRP family.</text>
</comment>
<feature type="transmembrane region" description="Helical" evidence="6">
    <location>
        <begin position="51"/>
        <end position="71"/>
    </location>
</feature>
<evidence type="ECO:0000256" key="4">
    <source>
        <dbReference type="ARBA" id="ARBA00022989"/>
    </source>
</evidence>
<gene>
    <name evidence="7" type="ORF">FHS79_001421</name>
</gene>
<dbReference type="Proteomes" id="UP000538147">
    <property type="component" value="Unassembled WGS sequence"/>
</dbReference>
<dbReference type="PANTHER" id="PTHR10057">
    <property type="entry name" value="PERIPHERAL-TYPE BENZODIAZEPINE RECEPTOR"/>
    <property type="match status" value="1"/>
</dbReference>
<keyword evidence="3 6" id="KW-0812">Transmembrane</keyword>
<dbReference type="InterPro" id="IPR004307">
    <property type="entry name" value="TspO_MBR"/>
</dbReference>
<dbReference type="EMBL" id="JACIIV010000009">
    <property type="protein sequence ID" value="MBB6227255.1"/>
    <property type="molecule type" value="Genomic_DNA"/>
</dbReference>
<dbReference type="Pfam" id="PF03073">
    <property type="entry name" value="TspO_MBR"/>
    <property type="match status" value="1"/>
</dbReference>
<dbReference type="PANTHER" id="PTHR10057:SF0">
    <property type="entry name" value="TRANSLOCATOR PROTEIN"/>
    <property type="match status" value="1"/>
</dbReference>
<keyword evidence="4 6" id="KW-1133">Transmembrane helix</keyword>
<organism evidence="7 8">
    <name type="scientific">Polymorphobacter multimanifer</name>
    <dbReference type="NCBI Taxonomy" id="1070431"/>
    <lineage>
        <taxon>Bacteria</taxon>
        <taxon>Pseudomonadati</taxon>
        <taxon>Pseudomonadota</taxon>
        <taxon>Alphaproteobacteria</taxon>
        <taxon>Sphingomonadales</taxon>
        <taxon>Sphingosinicellaceae</taxon>
        <taxon>Polymorphobacter</taxon>
    </lineage>
</organism>
<dbReference type="GO" id="GO:0033013">
    <property type="term" value="P:tetrapyrrole metabolic process"/>
    <property type="evidence" value="ECO:0007669"/>
    <property type="project" value="UniProtKB-ARBA"/>
</dbReference>
<evidence type="ECO:0000256" key="6">
    <source>
        <dbReference type="SAM" id="Phobius"/>
    </source>
</evidence>
<comment type="subcellular location">
    <subcellularLocation>
        <location evidence="1">Membrane</location>
        <topology evidence="1">Multi-pass membrane protein</topology>
    </subcellularLocation>
</comment>
<evidence type="ECO:0000256" key="1">
    <source>
        <dbReference type="ARBA" id="ARBA00004141"/>
    </source>
</evidence>
<dbReference type="CDD" id="cd15904">
    <property type="entry name" value="TSPO_MBR"/>
    <property type="match status" value="1"/>
</dbReference>
<dbReference type="GO" id="GO:0016020">
    <property type="term" value="C:membrane"/>
    <property type="evidence" value="ECO:0007669"/>
    <property type="project" value="UniProtKB-SubCell"/>
</dbReference>
<evidence type="ECO:0000313" key="8">
    <source>
        <dbReference type="Proteomes" id="UP000538147"/>
    </source>
</evidence>
<name>A0A841LBR0_9SPHN</name>
<keyword evidence="5 6" id="KW-0472">Membrane</keyword>
<proteinExistence type="inferred from homology"/>
<feature type="transmembrane region" description="Helical" evidence="6">
    <location>
        <begin position="83"/>
        <end position="103"/>
    </location>
</feature>
<evidence type="ECO:0000313" key="7">
    <source>
        <dbReference type="EMBL" id="MBB6227255.1"/>
    </source>
</evidence>
<accession>A0A841LBR0</accession>
<feature type="transmembrane region" description="Helical" evidence="6">
    <location>
        <begin position="134"/>
        <end position="154"/>
    </location>
</feature>
<dbReference type="InterPro" id="IPR038330">
    <property type="entry name" value="TspO/MBR-related_sf"/>
</dbReference>
<dbReference type="Gene3D" id="1.20.1260.100">
    <property type="entry name" value="TspO/MBR protein"/>
    <property type="match status" value="1"/>
</dbReference>
<dbReference type="AlphaFoldDB" id="A0A841LBR0"/>
<reference evidence="7 8" key="1">
    <citation type="submission" date="2020-08" db="EMBL/GenBank/DDBJ databases">
        <title>Genomic Encyclopedia of Type Strains, Phase IV (KMG-IV): sequencing the most valuable type-strain genomes for metagenomic binning, comparative biology and taxonomic classification.</title>
        <authorList>
            <person name="Goeker M."/>
        </authorList>
    </citation>
    <scope>NUCLEOTIDE SEQUENCE [LARGE SCALE GENOMIC DNA]</scope>
    <source>
        <strain evidence="7 8">DSM 102189</strain>
    </source>
</reference>
<feature type="transmembrane region" description="Helical" evidence="6">
    <location>
        <begin position="109"/>
        <end position="127"/>
    </location>
</feature>
<comment type="caution">
    <text evidence="7">The sequence shown here is derived from an EMBL/GenBank/DDBJ whole genome shotgun (WGS) entry which is preliminary data.</text>
</comment>
<protein>
    <submittedName>
        <fullName evidence="7">Tryptophan-rich sensory protein</fullName>
    </submittedName>
</protein>
<evidence type="ECO:0000256" key="3">
    <source>
        <dbReference type="ARBA" id="ARBA00022692"/>
    </source>
</evidence>
<dbReference type="RefSeq" id="WP_243453395.1">
    <property type="nucleotide sequence ID" value="NZ_BMOX01000025.1"/>
</dbReference>